<comment type="caution">
    <text evidence="9">The sequence shown here is derived from an EMBL/GenBank/DDBJ whole genome shotgun (WGS) entry which is preliminary data.</text>
</comment>
<dbReference type="RefSeq" id="WP_019048254.1">
    <property type="nucleotide sequence ID" value="NZ_BAFO02000005.1"/>
</dbReference>
<dbReference type="GeneID" id="91518842"/>
<dbReference type="SUPFAM" id="SSF51621">
    <property type="entry name" value="Phosphoenolpyruvate/pyruvate domain"/>
    <property type="match status" value="1"/>
</dbReference>
<keyword evidence="5 8" id="KW-0456">Lyase</keyword>
<name>U5E6H9_NOCAS</name>
<keyword evidence="3" id="KW-0479">Metal-binding</keyword>
<evidence type="ECO:0000256" key="6">
    <source>
        <dbReference type="ARBA" id="ARBA00051150"/>
    </source>
</evidence>
<dbReference type="eggNOG" id="COG2513">
    <property type="taxonomic scope" value="Bacteria"/>
</dbReference>
<keyword evidence="10" id="KW-1185">Reference proteome</keyword>
<dbReference type="CDD" id="cd00377">
    <property type="entry name" value="ICL_PEPM"/>
    <property type="match status" value="1"/>
</dbReference>
<evidence type="ECO:0000256" key="8">
    <source>
        <dbReference type="RuleBase" id="RU361121"/>
    </source>
</evidence>
<dbReference type="EMBL" id="BAFO02000005">
    <property type="protein sequence ID" value="GAD81886.1"/>
    <property type="molecule type" value="Genomic_DNA"/>
</dbReference>
<dbReference type="PANTHER" id="PTHR42905">
    <property type="entry name" value="PHOSPHOENOLPYRUVATE CARBOXYLASE"/>
    <property type="match status" value="1"/>
</dbReference>
<dbReference type="PANTHER" id="PTHR42905:SF5">
    <property type="entry name" value="CARBOXYVINYL-CARBOXYPHOSPHONATE PHOSPHORYLMUTASE, CHLOROPLASTIC"/>
    <property type="match status" value="1"/>
</dbReference>
<dbReference type="EC" id="4.1.3.30" evidence="8"/>
<comment type="catalytic activity">
    <reaction evidence="6">
        <text>3-hydroxybutane-1,2,3-tricarboxylate = pyruvate + succinate</text>
        <dbReference type="Rhea" id="RHEA:57504"/>
        <dbReference type="ChEBI" id="CHEBI:15361"/>
        <dbReference type="ChEBI" id="CHEBI:30031"/>
        <dbReference type="ChEBI" id="CHEBI:141790"/>
    </reaction>
</comment>
<dbReference type="InterPro" id="IPR012695">
    <property type="entry name" value="PrpB"/>
</dbReference>
<dbReference type="GO" id="GO:0019629">
    <property type="term" value="P:propionate catabolic process, 2-methylcitrate cycle"/>
    <property type="evidence" value="ECO:0007669"/>
    <property type="project" value="InterPro"/>
</dbReference>
<gene>
    <name evidence="9" type="primary">prpB</name>
    <name evidence="9" type="ORF">NCAST_05_03230</name>
</gene>
<dbReference type="InterPro" id="IPR015813">
    <property type="entry name" value="Pyrv/PenolPyrv_kinase-like_dom"/>
</dbReference>
<dbReference type="Proteomes" id="UP000017048">
    <property type="component" value="Unassembled WGS sequence"/>
</dbReference>
<dbReference type="GO" id="GO:0046421">
    <property type="term" value="F:methylisocitrate lyase activity"/>
    <property type="evidence" value="ECO:0007669"/>
    <property type="project" value="UniProtKB-EC"/>
</dbReference>
<comment type="function">
    <text evidence="8">Catalyzes the thermodynamically favored C-C bond cleavage of (2R,3S)-2-methylisocitrate to yield pyruvate and succinate.</text>
</comment>
<comment type="pathway">
    <text evidence="8">Organic acid metabolism; propanoate degradation.</text>
</comment>
<evidence type="ECO:0000313" key="10">
    <source>
        <dbReference type="Proteomes" id="UP000017048"/>
    </source>
</evidence>
<reference evidence="9 10" key="1">
    <citation type="journal article" date="2014" name="BMC Genomics">
        <title>Genome based analysis of type-I polyketide synthase and nonribosomal peptide synthetase gene clusters in seven strains of five representative Nocardia species.</title>
        <authorList>
            <person name="Komaki H."/>
            <person name="Ichikawa N."/>
            <person name="Hosoyama A."/>
            <person name="Takahashi-Nakaguchi A."/>
            <person name="Matsuzawa T."/>
            <person name="Suzuki K."/>
            <person name="Fujita N."/>
            <person name="Gonoi T."/>
        </authorList>
    </citation>
    <scope>NUCLEOTIDE SEQUENCE [LARGE SCALE GENOMIC DNA]</scope>
    <source>
        <strain evidence="9 10">NBRC 15531</strain>
    </source>
</reference>
<evidence type="ECO:0000256" key="3">
    <source>
        <dbReference type="ARBA" id="ARBA00022723"/>
    </source>
</evidence>
<dbReference type="NCBIfam" id="TIGR02317">
    <property type="entry name" value="prpB"/>
    <property type="match status" value="1"/>
</dbReference>
<dbReference type="AlphaFoldDB" id="U5E6H9"/>
<comment type="similarity">
    <text evidence="2 8">Belongs to the isocitrate lyase/PEP mutase superfamily. Methylisocitrate lyase family.</text>
</comment>
<keyword evidence="4" id="KW-0460">Magnesium</keyword>
<accession>U5E6H9</accession>
<comment type="cofactor">
    <cofactor evidence="1">
        <name>Mg(2+)</name>
        <dbReference type="ChEBI" id="CHEBI:18420"/>
    </cofactor>
</comment>
<protein>
    <recommendedName>
        <fullName evidence="8">Methylisocitrate lyase</fullName>
        <ecNumber evidence="8">4.1.3.30</ecNumber>
    </recommendedName>
</protein>
<organism evidence="9 10">
    <name type="scientific">Nocardia asteroides NBRC 15531</name>
    <dbReference type="NCBI Taxonomy" id="1110697"/>
    <lineage>
        <taxon>Bacteria</taxon>
        <taxon>Bacillati</taxon>
        <taxon>Actinomycetota</taxon>
        <taxon>Actinomycetes</taxon>
        <taxon>Mycobacteriales</taxon>
        <taxon>Nocardiaceae</taxon>
        <taxon>Nocardia</taxon>
    </lineage>
</organism>
<dbReference type="Pfam" id="PF13714">
    <property type="entry name" value="PEP_mutase"/>
    <property type="match status" value="1"/>
</dbReference>
<dbReference type="OrthoDB" id="9771433at2"/>
<proteinExistence type="inferred from homology"/>
<dbReference type="PROSITE" id="PS00161">
    <property type="entry name" value="ISOCITRATE_LYASE"/>
    <property type="match status" value="1"/>
</dbReference>
<comment type="function">
    <text evidence="7">Involved in the methylcitric acid cycle. Catalyzes the cleavage of 2-methylisocitrate to yield pyruvate and succinate.</text>
</comment>
<dbReference type="InterPro" id="IPR018523">
    <property type="entry name" value="Isocitrate_lyase_ph_CS"/>
</dbReference>
<dbReference type="InterPro" id="IPR040442">
    <property type="entry name" value="Pyrv_kinase-like_dom_sf"/>
</dbReference>
<comment type="catalytic activity">
    <reaction evidence="8">
        <text>(2S,3R)-3-hydroxybutane-1,2,3-tricarboxylate = pyruvate + succinate</text>
        <dbReference type="Rhea" id="RHEA:16809"/>
        <dbReference type="ChEBI" id="CHEBI:15361"/>
        <dbReference type="ChEBI" id="CHEBI:30031"/>
        <dbReference type="ChEBI" id="CHEBI:57429"/>
        <dbReference type="EC" id="4.1.3.30"/>
    </reaction>
</comment>
<dbReference type="Gene3D" id="3.20.20.60">
    <property type="entry name" value="Phosphoenolpyruvate-binding domains"/>
    <property type="match status" value="1"/>
</dbReference>
<evidence type="ECO:0000313" key="9">
    <source>
        <dbReference type="EMBL" id="GAD81886.1"/>
    </source>
</evidence>
<evidence type="ECO:0000256" key="7">
    <source>
        <dbReference type="ARBA" id="ARBA00058526"/>
    </source>
</evidence>
<evidence type="ECO:0000256" key="5">
    <source>
        <dbReference type="ARBA" id="ARBA00023239"/>
    </source>
</evidence>
<evidence type="ECO:0000256" key="1">
    <source>
        <dbReference type="ARBA" id="ARBA00001946"/>
    </source>
</evidence>
<dbReference type="UniPathway" id="UPA00946"/>
<evidence type="ECO:0000256" key="2">
    <source>
        <dbReference type="ARBA" id="ARBA00009282"/>
    </source>
</evidence>
<evidence type="ECO:0000256" key="4">
    <source>
        <dbReference type="ARBA" id="ARBA00022842"/>
    </source>
</evidence>
<sequence length="306" mass="32525">MEVSGLLAARTSPADKRASMRAGLASGRLQRWPGAMNPLVARVIQNIGFEGVYLSGAVVAAELALPDIGLTTLTEVVERGRQLARVTELPVLVDADTGFGEPMNAARTVALLEDAGLAGCHLEDQVNPKRCGHLDGKAVVGTAEMVRRIRAAVAVRRDPGFVICARTDARAVEGLDAAITRAKAYADAGADLIFTEALTGEAEFAAFRAAVEVPLLANMTEFGKTPLLSARTLTDLGYNAVIYPVTTLRLAMGAVEDGLREIATAGTQTALLDRMQHRSRLYELLGYRHYNEFDSGIFDVTVGAGS</sequence>
<dbReference type="InterPro" id="IPR039556">
    <property type="entry name" value="ICL/PEPM"/>
</dbReference>
<dbReference type="STRING" id="1824.SAMN05444423_106348"/>
<dbReference type="GO" id="GO:0046872">
    <property type="term" value="F:metal ion binding"/>
    <property type="evidence" value="ECO:0007669"/>
    <property type="project" value="UniProtKB-KW"/>
</dbReference>
<dbReference type="FunFam" id="3.20.20.60:FF:000009">
    <property type="entry name" value="2-methylisocitrate lyase"/>
    <property type="match status" value="1"/>
</dbReference>